<dbReference type="EMBL" id="FN655671">
    <property type="protein sequence ID" value="CBY39828.1"/>
    <property type="molecule type" value="Genomic_DNA"/>
</dbReference>
<dbReference type="Pfam" id="PF00090">
    <property type="entry name" value="TSP_1"/>
    <property type="match status" value="1"/>
</dbReference>
<feature type="non-terminal residue" evidence="2">
    <location>
        <position position="467"/>
    </location>
</feature>
<sequence length="467" mass="50464">MTKTRECNCPEGANPIACGCDQDLVKERKCPNVPDECPPECSDWCNWSECECKTGEQTRVRECDENVCRGREESPDCQEREDRTCPDGSCDESNCGWTEWCSWSDCDKTCGSDGTRVRTRNCDCEDECGQDERDEGCPGDAIEEEPCVEHKITCAPSNSNLSSFSEGSGDNPPFIGEGTPHFTPPESGDEGDSECGEDDLCNGDSDDCVGPDCSGTTNYDGIPPLDNENSSEPECEETVGPWCDWSECMQYEDDNPYFDGQCFQSRSRECLCGDCADEEVIETEPCDCPKHEGPECGNDDCSPEGSGDDCPEGNCPDGSGDDDEVPQVDTDCTEDSPCPPLDDVCPEGEPCDEPCTGDSPCPPVNDLCPEGEPCDESPSGDCDNECDENTDCEDGSGGLPIIELDTTPVPPPTTTSADEENSPCENDDDNGGCSWNEWCGWSECVGGGPPDCFRVRVRTCDCPTPCP</sequence>
<feature type="compositionally biased region" description="Acidic residues" evidence="1">
    <location>
        <begin position="319"/>
        <end position="334"/>
    </location>
</feature>
<organism evidence="2">
    <name type="scientific">Oikopleura dioica</name>
    <name type="common">Tunicate</name>
    <dbReference type="NCBI Taxonomy" id="34765"/>
    <lineage>
        <taxon>Eukaryota</taxon>
        <taxon>Metazoa</taxon>
        <taxon>Chordata</taxon>
        <taxon>Tunicata</taxon>
        <taxon>Appendicularia</taxon>
        <taxon>Copelata</taxon>
        <taxon>Oikopleuridae</taxon>
        <taxon>Oikopleura</taxon>
    </lineage>
</organism>
<dbReference type="Gene3D" id="2.20.100.10">
    <property type="entry name" value="Thrombospondin type-1 (TSP1) repeat"/>
    <property type="match status" value="1"/>
</dbReference>
<accession>E4YWJ3</accession>
<gene>
    <name evidence="2" type="ORF">GSOID_T00020422001</name>
</gene>
<feature type="region of interest" description="Disordered" evidence="1">
    <location>
        <begin position="371"/>
        <end position="429"/>
    </location>
</feature>
<evidence type="ECO:0000256" key="1">
    <source>
        <dbReference type="SAM" id="MobiDB-lite"/>
    </source>
</evidence>
<dbReference type="AlphaFoldDB" id="E4YWJ3"/>
<feature type="compositionally biased region" description="Acidic residues" evidence="1">
    <location>
        <begin position="382"/>
        <end position="394"/>
    </location>
</feature>
<dbReference type="Proteomes" id="UP000011014">
    <property type="component" value="Unassembled WGS sequence"/>
</dbReference>
<dbReference type="SMART" id="SM00209">
    <property type="entry name" value="TSP1"/>
    <property type="match status" value="3"/>
</dbReference>
<name>E4YWJ3_OIKDI</name>
<dbReference type="InterPro" id="IPR036383">
    <property type="entry name" value="TSP1_rpt_sf"/>
</dbReference>
<feature type="compositionally biased region" description="Acidic residues" evidence="1">
    <location>
        <begin position="187"/>
        <end position="203"/>
    </location>
</feature>
<reference evidence="2" key="1">
    <citation type="journal article" date="2010" name="Science">
        <title>Plasticity of animal genome architecture unmasked by rapid evolution of a pelagic tunicate.</title>
        <authorList>
            <person name="Denoeud F."/>
            <person name="Henriet S."/>
            <person name="Mungpakdee S."/>
            <person name="Aury J.M."/>
            <person name="Da Silva C."/>
            <person name="Brinkmann H."/>
            <person name="Mikhaleva J."/>
            <person name="Olsen L.C."/>
            <person name="Jubin C."/>
            <person name="Canestro C."/>
            <person name="Bouquet J.M."/>
            <person name="Danks G."/>
            <person name="Poulain J."/>
            <person name="Campsteijn C."/>
            <person name="Adamski M."/>
            <person name="Cross I."/>
            <person name="Yadetie F."/>
            <person name="Muffato M."/>
            <person name="Louis A."/>
            <person name="Butcher S."/>
            <person name="Tsagkogeorga G."/>
            <person name="Konrad A."/>
            <person name="Singh S."/>
            <person name="Jensen M.F."/>
            <person name="Cong E.H."/>
            <person name="Eikeseth-Otteraa H."/>
            <person name="Noel B."/>
            <person name="Anthouard V."/>
            <person name="Porcel B.M."/>
            <person name="Kachouri-Lafond R."/>
            <person name="Nishino A."/>
            <person name="Ugolini M."/>
            <person name="Chourrout P."/>
            <person name="Nishida H."/>
            <person name="Aasland R."/>
            <person name="Huzurbazar S."/>
            <person name="Westhof E."/>
            <person name="Delsuc F."/>
            <person name="Lehrach H."/>
            <person name="Reinhardt R."/>
            <person name="Weissenbach J."/>
            <person name="Roy S.W."/>
            <person name="Artiguenave F."/>
            <person name="Postlethwait J.H."/>
            <person name="Manak J.R."/>
            <person name="Thompson E.M."/>
            <person name="Jaillon O."/>
            <person name="Du Pasquier L."/>
            <person name="Boudinot P."/>
            <person name="Liberles D.A."/>
            <person name="Volff J.N."/>
            <person name="Philippe H."/>
            <person name="Lenhard B."/>
            <person name="Roest Crollius H."/>
            <person name="Wincker P."/>
            <person name="Chourrout D."/>
        </authorList>
    </citation>
    <scope>NUCLEOTIDE SEQUENCE [LARGE SCALE GENOMIC DNA]</scope>
</reference>
<feature type="compositionally biased region" description="Low complexity" evidence="1">
    <location>
        <begin position="157"/>
        <end position="169"/>
    </location>
</feature>
<feature type="compositionally biased region" description="Acidic residues" evidence="1">
    <location>
        <begin position="417"/>
        <end position="429"/>
    </location>
</feature>
<dbReference type="SUPFAM" id="SSF82895">
    <property type="entry name" value="TSP-1 type 1 repeat"/>
    <property type="match status" value="1"/>
</dbReference>
<proteinExistence type="predicted"/>
<dbReference type="PROSITE" id="PS50092">
    <property type="entry name" value="TSP1"/>
    <property type="match status" value="3"/>
</dbReference>
<feature type="region of interest" description="Disordered" evidence="1">
    <location>
        <begin position="157"/>
        <end position="203"/>
    </location>
</feature>
<protein>
    <submittedName>
        <fullName evidence="2">Uncharacterized protein</fullName>
    </submittedName>
</protein>
<feature type="compositionally biased region" description="Acidic residues" evidence="1">
    <location>
        <begin position="297"/>
        <end position="311"/>
    </location>
</feature>
<feature type="region of interest" description="Disordered" evidence="1">
    <location>
        <begin position="286"/>
        <end position="336"/>
    </location>
</feature>
<dbReference type="InterPro" id="IPR000884">
    <property type="entry name" value="TSP1_rpt"/>
</dbReference>
<evidence type="ECO:0000313" key="2">
    <source>
        <dbReference type="EMBL" id="CBY39828.1"/>
    </source>
</evidence>